<evidence type="ECO:0000313" key="2">
    <source>
        <dbReference type="EMBL" id="WWD80811.1"/>
    </source>
</evidence>
<gene>
    <name evidence="2" type="ORF">FTX54_004430</name>
</gene>
<dbReference type="Pfam" id="PF06983">
    <property type="entry name" value="3-dmu-9_3-mt"/>
    <property type="match status" value="1"/>
</dbReference>
<dbReference type="KEGG" id="ahal:FTX54_004430"/>
<dbReference type="PANTHER" id="PTHR33990:SF1">
    <property type="entry name" value="PROTEIN YJDN"/>
    <property type="match status" value="1"/>
</dbReference>
<dbReference type="SUPFAM" id="SSF54593">
    <property type="entry name" value="Glyoxalase/Bleomycin resistance protein/Dihydroxybiphenyl dioxygenase"/>
    <property type="match status" value="1"/>
</dbReference>
<dbReference type="RefSeq" id="WP_147803266.1">
    <property type="nucleotide sequence ID" value="NZ_CP144914.1"/>
</dbReference>
<evidence type="ECO:0000313" key="3">
    <source>
        <dbReference type="Proteomes" id="UP000321816"/>
    </source>
</evidence>
<organism evidence="2 3">
    <name type="scientific">Alkalicoccus halolimnae</name>
    <dbReference type="NCBI Taxonomy" id="1667239"/>
    <lineage>
        <taxon>Bacteria</taxon>
        <taxon>Bacillati</taxon>
        <taxon>Bacillota</taxon>
        <taxon>Bacilli</taxon>
        <taxon>Bacillales</taxon>
        <taxon>Bacillaceae</taxon>
        <taxon>Alkalicoccus</taxon>
    </lineage>
</organism>
<feature type="domain" description="PhnB-like" evidence="1">
    <location>
        <begin position="7"/>
        <end position="133"/>
    </location>
</feature>
<name>A0A5C7FL85_9BACI</name>
<proteinExistence type="predicted"/>
<sequence>MPVDVYINFNGNCREAVEFYAEVFQTEEPQFMTFGEAPPDPDYSMPEEADDLIMHTRLVIEGSTVMFSDLLPSMPFEQGNNISLAVLSKDEAALRSYFSKLQEGGRVNMELQKTFWSNLYGSVTDKFGIEWQVSHDSEG</sequence>
<reference evidence="2 3" key="1">
    <citation type="submission" date="2024-01" db="EMBL/GenBank/DDBJ databases">
        <title>Complete Genome Sequence of Alkalicoccus halolimnae BZ-SZ-XJ29T, a Moderately Halophilic Bacterium Isolated from a Salt Lake.</title>
        <authorList>
            <person name="Zhao B."/>
        </authorList>
    </citation>
    <scope>NUCLEOTIDE SEQUENCE [LARGE SCALE GENOMIC DNA]</scope>
    <source>
        <strain evidence="2 3">BZ-SZ-XJ29</strain>
    </source>
</reference>
<accession>A0A5C7FL85</accession>
<dbReference type="InterPro" id="IPR029068">
    <property type="entry name" value="Glyas_Bleomycin-R_OHBP_Dase"/>
</dbReference>
<evidence type="ECO:0000259" key="1">
    <source>
        <dbReference type="Pfam" id="PF06983"/>
    </source>
</evidence>
<dbReference type="InterPro" id="IPR028973">
    <property type="entry name" value="PhnB-like"/>
</dbReference>
<dbReference type="PANTHER" id="PTHR33990">
    <property type="entry name" value="PROTEIN YJDN-RELATED"/>
    <property type="match status" value="1"/>
</dbReference>
<protein>
    <submittedName>
        <fullName evidence="2">VOC family protein</fullName>
    </submittedName>
</protein>
<dbReference type="OrthoDB" id="9795306at2"/>
<keyword evidence="3" id="KW-1185">Reference proteome</keyword>
<dbReference type="Gene3D" id="3.10.180.10">
    <property type="entry name" value="2,3-Dihydroxybiphenyl 1,2-Dioxygenase, domain 1"/>
    <property type="match status" value="1"/>
</dbReference>
<dbReference type="AlphaFoldDB" id="A0A5C7FL85"/>
<dbReference type="Proteomes" id="UP000321816">
    <property type="component" value="Chromosome"/>
</dbReference>
<dbReference type="EMBL" id="CP144914">
    <property type="protein sequence ID" value="WWD80811.1"/>
    <property type="molecule type" value="Genomic_DNA"/>
</dbReference>
<dbReference type="CDD" id="cd06588">
    <property type="entry name" value="PhnB_like"/>
    <property type="match status" value="1"/>
</dbReference>